<dbReference type="GO" id="GO:0008270">
    <property type="term" value="F:zinc ion binding"/>
    <property type="evidence" value="ECO:0007669"/>
    <property type="project" value="UniProtKB-KW"/>
</dbReference>
<accession>A0A212EVA8</accession>
<dbReference type="Proteomes" id="UP000007151">
    <property type="component" value="Unassembled WGS sequence"/>
</dbReference>
<reference evidence="7 8" key="1">
    <citation type="journal article" date="2011" name="Cell">
        <title>The monarch butterfly genome yields insights into long-distance migration.</title>
        <authorList>
            <person name="Zhan S."/>
            <person name="Merlin C."/>
            <person name="Boore J.L."/>
            <person name="Reppert S.M."/>
        </authorList>
    </citation>
    <scope>NUCLEOTIDE SEQUENCE [LARGE SCALE GENOMIC DNA]</scope>
    <source>
        <strain evidence="7">F-2</strain>
    </source>
</reference>
<dbReference type="AlphaFoldDB" id="A0A212EVA8"/>
<dbReference type="PROSITE" id="PS00028">
    <property type="entry name" value="ZINC_FINGER_C2H2_1"/>
    <property type="match status" value="2"/>
</dbReference>
<dbReference type="PANTHER" id="PTHR24406">
    <property type="entry name" value="TRANSCRIPTIONAL REPRESSOR CTCFL-RELATED"/>
    <property type="match status" value="1"/>
</dbReference>
<keyword evidence="8" id="KW-1185">Reference proteome</keyword>
<evidence type="ECO:0000256" key="6">
    <source>
        <dbReference type="ARBA" id="ARBA00023242"/>
    </source>
</evidence>
<dbReference type="EMBL" id="AGBW02012212">
    <property type="protein sequence ID" value="OWR45438.1"/>
    <property type="molecule type" value="Genomic_DNA"/>
</dbReference>
<evidence type="ECO:0000256" key="2">
    <source>
        <dbReference type="ARBA" id="ARBA00022723"/>
    </source>
</evidence>
<evidence type="ECO:0000313" key="8">
    <source>
        <dbReference type="Proteomes" id="UP000007151"/>
    </source>
</evidence>
<evidence type="ECO:0000313" key="7">
    <source>
        <dbReference type="EMBL" id="OWR45438.1"/>
    </source>
</evidence>
<keyword evidence="4" id="KW-0863">Zinc-finger</keyword>
<dbReference type="KEGG" id="dpl:KGM_210640"/>
<gene>
    <name evidence="7" type="ORF">KGM_210640</name>
</gene>
<dbReference type="Gene3D" id="3.30.160.60">
    <property type="entry name" value="Classic Zinc Finger"/>
    <property type="match status" value="2"/>
</dbReference>
<keyword evidence="5" id="KW-0862">Zinc</keyword>
<dbReference type="PROSITE" id="PS50157">
    <property type="entry name" value="ZINC_FINGER_C2H2_2"/>
    <property type="match status" value="1"/>
</dbReference>
<keyword evidence="2" id="KW-0479">Metal-binding</keyword>
<dbReference type="GO" id="GO:0005634">
    <property type="term" value="C:nucleus"/>
    <property type="evidence" value="ECO:0007669"/>
    <property type="project" value="UniProtKB-SubCell"/>
</dbReference>
<name>A0A212EVA8_DANPL</name>
<organism evidence="7 8">
    <name type="scientific">Danaus plexippus plexippus</name>
    <dbReference type="NCBI Taxonomy" id="278856"/>
    <lineage>
        <taxon>Eukaryota</taxon>
        <taxon>Metazoa</taxon>
        <taxon>Ecdysozoa</taxon>
        <taxon>Arthropoda</taxon>
        <taxon>Hexapoda</taxon>
        <taxon>Insecta</taxon>
        <taxon>Pterygota</taxon>
        <taxon>Neoptera</taxon>
        <taxon>Endopterygota</taxon>
        <taxon>Lepidoptera</taxon>
        <taxon>Glossata</taxon>
        <taxon>Ditrysia</taxon>
        <taxon>Papilionoidea</taxon>
        <taxon>Nymphalidae</taxon>
        <taxon>Danainae</taxon>
        <taxon>Danaini</taxon>
        <taxon>Danaina</taxon>
        <taxon>Danaus</taxon>
        <taxon>Danaus</taxon>
    </lineage>
</organism>
<comment type="caution">
    <text evidence="7">The sequence shown here is derived from an EMBL/GenBank/DDBJ whole genome shotgun (WGS) entry which is preliminary data.</text>
</comment>
<evidence type="ECO:0000256" key="4">
    <source>
        <dbReference type="ARBA" id="ARBA00022771"/>
    </source>
</evidence>
<keyword evidence="3" id="KW-0677">Repeat</keyword>
<evidence type="ECO:0000256" key="3">
    <source>
        <dbReference type="ARBA" id="ARBA00022737"/>
    </source>
</evidence>
<evidence type="ECO:0000256" key="5">
    <source>
        <dbReference type="ARBA" id="ARBA00022833"/>
    </source>
</evidence>
<keyword evidence="6" id="KW-0539">Nucleus</keyword>
<protein>
    <submittedName>
        <fullName evidence="7">Zinc finger protein 226</fullName>
    </submittedName>
</protein>
<evidence type="ECO:0000256" key="1">
    <source>
        <dbReference type="ARBA" id="ARBA00004123"/>
    </source>
</evidence>
<proteinExistence type="predicted"/>
<dbReference type="InterPro" id="IPR050888">
    <property type="entry name" value="ZnF_C2H2-type_TF"/>
</dbReference>
<sequence length="316" mass="37160">MFRTSYELSSRTVIDSGNPSYDPDQVYDCDMCSDGGWCSETEVEIHKNNKHSRERDAIITDETKHACKICVIPHKNEEELLKHIKSQHLLSFEDAYRVERDIFICNHCSQIFFNKHQLAVHISYCHIDKENGVVTCPRCFKSIRIKSIWIHYEKHNIQSVSSCKICLDKCKNREHLREHIKSHLPYYKCEMCGYMAKKHDLFQQHINSLHKDDDVVAKEGRYKKYFAPQVLHWSRKLQGISAFRGLYLQDYIRVCVLCREICTSAESMKHHILVEHNKYKISKTVFVCSCGESFTNKVLFKHHLFKTKDHSEVGGR</sequence>
<dbReference type="InterPro" id="IPR013087">
    <property type="entry name" value="Znf_C2H2_type"/>
</dbReference>
<dbReference type="SMART" id="SM00355">
    <property type="entry name" value="ZnF_C2H2"/>
    <property type="match status" value="8"/>
</dbReference>
<dbReference type="OrthoDB" id="7770689at2759"/>
<dbReference type="eggNOG" id="ENOG502T7DC">
    <property type="taxonomic scope" value="Eukaryota"/>
</dbReference>
<comment type="subcellular location">
    <subcellularLocation>
        <location evidence="1">Nucleus</location>
    </subcellularLocation>
</comment>